<feature type="domain" description="AIG1-type G" evidence="5">
    <location>
        <begin position="2"/>
        <end position="215"/>
    </location>
</feature>
<keyword evidence="2" id="KW-0547">Nucleotide-binding</keyword>
<reference evidence="6" key="2">
    <citation type="journal article" date="2021" name="Genome Biol. Evol.">
        <title>Developing a high-quality reference genome for a parasitic bivalve with doubly uniparental inheritance (Bivalvia: Unionida).</title>
        <authorList>
            <person name="Smith C.H."/>
        </authorList>
    </citation>
    <scope>NUCLEOTIDE SEQUENCE</scope>
    <source>
        <strain evidence="6">CHS0354</strain>
        <tissue evidence="6">Mantle</tissue>
    </source>
</reference>
<evidence type="ECO:0000256" key="3">
    <source>
        <dbReference type="ARBA" id="ARBA00023134"/>
    </source>
</evidence>
<evidence type="ECO:0000313" key="6">
    <source>
        <dbReference type="EMBL" id="KAK3590678.1"/>
    </source>
</evidence>
<sequence>MASNICCILLGEDGSGKSSIGNFILRRHAFVSGNNPGKFIQESESHSVKLDNRIITVVDTPGLFDTKEYLLRRLINVQSSLDFAQLGRQFFLLVIKYGKLTETVHHTADLLKIMFGPKVLEHTIIVFTHEDDVMVKWKNIENLVNELDEKESIQALIDECGRRFITLSNYDLDAHLGQEKLEKLIMMADALAINWMGYCEESFNVYRRVLQKYANDWKGEHLSEEQIKIIKKEQKQEERKDTVFSNVAGVLVGAGIGLLGVVTYAAGPVAVGALTAAVPVIAKHIK</sequence>
<evidence type="ECO:0000259" key="5">
    <source>
        <dbReference type="PROSITE" id="PS51720"/>
    </source>
</evidence>
<dbReference type="AlphaFoldDB" id="A0AAE0SFU0"/>
<keyword evidence="4" id="KW-0812">Transmembrane</keyword>
<evidence type="ECO:0000313" key="7">
    <source>
        <dbReference type="Proteomes" id="UP001195483"/>
    </source>
</evidence>
<name>A0AAE0SFU0_9BIVA</name>
<comment type="similarity">
    <text evidence="1">Belongs to the TRAFAC class TrmE-Era-EngA-EngB-Septin-like GTPase superfamily. AIG1/Toc34/Toc159-like paraseptin GTPase family. IAN subfamily.</text>
</comment>
<comment type="caution">
    <text evidence="6">The sequence shown here is derived from an EMBL/GenBank/DDBJ whole genome shotgun (WGS) entry which is preliminary data.</text>
</comment>
<dbReference type="SUPFAM" id="SSF52540">
    <property type="entry name" value="P-loop containing nucleoside triphosphate hydrolases"/>
    <property type="match status" value="1"/>
</dbReference>
<dbReference type="Gene3D" id="3.40.50.300">
    <property type="entry name" value="P-loop containing nucleotide triphosphate hydrolases"/>
    <property type="match status" value="1"/>
</dbReference>
<dbReference type="PANTHER" id="PTHR10903">
    <property type="entry name" value="GTPASE, IMAP FAMILY MEMBER-RELATED"/>
    <property type="match status" value="1"/>
</dbReference>
<keyword evidence="7" id="KW-1185">Reference proteome</keyword>
<feature type="transmembrane region" description="Helical" evidence="4">
    <location>
        <begin position="242"/>
        <end position="259"/>
    </location>
</feature>
<evidence type="ECO:0000256" key="4">
    <source>
        <dbReference type="SAM" id="Phobius"/>
    </source>
</evidence>
<dbReference type="Pfam" id="PF04548">
    <property type="entry name" value="AIG1"/>
    <property type="match status" value="1"/>
</dbReference>
<proteinExistence type="inferred from homology"/>
<organism evidence="6 7">
    <name type="scientific">Potamilus streckersoni</name>
    <dbReference type="NCBI Taxonomy" id="2493646"/>
    <lineage>
        <taxon>Eukaryota</taxon>
        <taxon>Metazoa</taxon>
        <taxon>Spiralia</taxon>
        <taxon>Lophotrochozoa</taxon>
        <taxon>Mollusca</taxon>
        <taxon>Bivalvia</taxon>
        <taxon>Autobranchia</taxon>
        <taxon>Heteroconchia</taxon>
        <taxon>Palaeoheterodonta</taxon>
        <taxon>Unionida</taxon>
        <taxon>Unionoidea</taxon>
        <taxon>Unionidae</taxon>
        <taxon>Ambleminae</taxon>
        <taxon>Lampsilini</taxon>
        <taxon>Potamilus</taxon>
    </lineage>
</organism>
<accession>A0AAE0SFU0</accession>
<evidence type="ECO:0000256" key="1">
    <source>
        <dbReference type="ARBA" id="ARBA00008535"/>
    </source>
</evidence>
<dbReference type="InterPro" id="IPR006703">
    <property type="entry name" value="G_AIG1"/>
</dbReference>
<dbReference type="InterPro" id="IPR045058">
    <property type="entry name" value="GIMA/IAN/Toc"/>
</dbReference>
<keyword evidence="3" id="KW-0342">GTP-binding</keyword>
<dbReference type="PROSITE" id="PS51720">
    <property type="entry name" value="G_AIG1"/>
    <property type="match status" value="1"/>
</dbReference>
<reference evidence="6" key="3">
    <citation type="submission" date="2023-05" db="EMBL/GenBank/DDBJ databases">
        <authorList>
            <person name="Smith C.H."/>
        </authorList>
    </citation>
    <scope>NUCLEOTIDE SEQUENCE</scope>
    <source>
        <strain evidence="6">CHS0354</strain>
        <tissue evidence="6">Mantle</tissue>
    </source>
</reference>
<keyword evidence="4" id="KW-0472">Membrane</keyword>
<dbReference type="Proteomes" id="UP001195483">
    <property type="component" value="Unassembled WGS sequence"/>
</dbReference>
<reference evidence="6" key="1">
    <citation type="journal article" date="2021" name="Genome Biol. Evol.">
        <title>A High-Quality Reference Genome for a Parasitic Bivalve with Doubly Uniparental Inheritance (Bivalvia: Unionida).</title>
        <authorList>
            <person name="Smith C.H."/>
        </authorList>
    </citation>
    <scope>NUCLEOTIDE SEQUENCE</scope>
    <source>
        <strain evidence="6">CHS0354</strain>
    </source>
</reference>
<dbReference type="InterPro" id="IPR027417">
    <property type="entry name" value="P-loop_NTPase"/>
</dbReference>
<dbReference type="PANTHER" id="PTHR10903:SF188">
    <property type="entry name" value="GTPASE IMAP FAMILY MEMBER 2-LIKE-RELATED"/>
    <property type="match status" value="1"/>
</dbReference>
<dbReference type="EMBL" id="JAEAOA010001566">
    <property type="protein sequence ID" value="KAK3590678.1"/>
    <property type="molecule type" value="Genomic_DNA"/>
</dbReference>
<protein>
    <recommendedName>
        <fullName evidence="5">AIG1-type G domain-containing protein</fullName>
    </recommendedName>
</protein>
<keyword evidence="4" id="KW-1133">Transmembrane helix</keyword>
<dbReference type="GO" id="GO:0005525">
    <property type="term" value="F:GTP binding"/>
    <property type="evidence" value="ECO:0007669"/>
    <property type="project" value="UniProtKB-KW"/>
</dbReference>
<gene>
    <name evidence="6" type="ORF">CHS0354_026210</name>
</gene>
<evidence type="ECO:0000256" key="2">
    <source>
        <dbReference type="ARBA" id="ARBA00022741"/>
    </source>
</evidence>